<dbReference type="Proteomes" id="UP000076632">
    <property type="component" value="Unassembled WGS sequence"/>
</dbReference>
<dbReference type="EMBL" id="KV407458">
    <property type="protein sequence ID" value="KZF22679.1"/>
    <property type="molecule type" value="Genomic_DNA"/>
</dbReference>
<dbReference type="AlphaFoldDB" id="A0A165GWC2"/>
<name>A0A165GWC2_XYLHT</name>
<feature type="compositionally biased region" description="Polar residues" evidence="1">
    <location>
        <begin position="70"/>
        <end position="87"/>
    </location>
</feature>
<feature type="compositionally biased region" description="Polar residues" evidence="1">
    <location>
        <begin position="37"/>
        <end position="53"/>
    </location>
</feature>
<feature type="region of interest" description="Disordered" evidence="1">
    <location>
        <begin position="1"/>
        <end position="126"/>
    </location>
</feature>
<proteinExistence type="predicted"/>
<evidence type="ECO:0000313" key="2">
    <source>
        <dbReference type="EMBL" id="KZF22679.1"/>
    </source>
</evidence>
<feature type="compositionally biased region" description="Basic and acidic residues" evidence="1">
    <location>
        <begin position="116"/>
        <end position="126"/>
    </location>
</feature>
<dbReference type="InParanoid" id="A0A165GWC2"/>
<accession>A0A165GWC2</accession>
<evidence type="ECO:0000256" key="1">
    <source>
        <dbReference type="SAM" id="MobiDB-lite"/>
    </source>
</evidence>
<reference evidence="2 3" key="1">
    <citation type="journal article" date="2016" name="Fungal Biol.">
        <title>The genome of Xylona heveae provides a window into fungal endophytism.</title>
        <authorList>
            <person name="Gazis R."/>
            <person name="Kuo A."/>
            <person name="Riley R."/>
            <person name="LaButti K."/>
            <person name="Lipzen A."/>
            <person name="Lin J."/>
            <person name="Amirebrahimi M."/>
            <person name="Hesse C.N."/>
            <person name="Spatafora J.W."/>
            <person name="Henrissat B."/>
            <person name="Hainaut M."/>
            <person name="Grigoriev I.V."/>
            <person name="Hibbett D.S."/>
        </authorList>
    </citation>
    <scope>NUCLEOTIDE SEQUENCE [LARGE SCALE GENOMIC DNA]</scope>
    <source>
        <strain evidence="2 3">TC161</strain>
    </source>
</reference>
<gene>
    <name evidence="2" type="ORF">L228DRAFT_238599</name>
</gene>
<dbReference type="GeneID" id="28896198"/>
<dbReference type="OrthoDB" id="3891636at2759"/>
<protein>
    <submittedName>
        <fullName evidence="2">Uncharacterized protein</fullName>
    </submittedName>
</protein>
<organism evidence="2 3">
    <name type="scientific">Xylona heveae (strain CBS 132557 / TC161)</name>
    <dbReference type="NCBI Taxonomy" id="1328760"/>
    <lineage>
        <taxon>Eukaryota</taxon>
        <taxon>Fungi</taxon>
        <taxon>Dikarya</taxon>
        <taxon>Ascomycota</taxon>
        <taxon>Pezizomycotina</taxon>
        <taxon>Xylonomycetes</taxon>
        <taxon>Xylonales</taxon>
        <taxon>Xylonaceae</taxon>
        <taxon>Xylona</taxon>
    </lineage>
</organism>
<feature type="compositionally biased region" description="Low complexity" evidence="1">
    <location>
        <begin position="24"/>
        <end position="36"/>
    </location>
</feature>
<keyword evidence="3" id="KW-1185">Reference proteome</keyword>
<dbReference type="RefSeq" id="XP_018188234.1">
    <property type="nucleotide sequence ID" value="XM_018331061.1"/>
</dbReference>
<evidence type="ECO:0000313" key="3">
    <source>
        <dbReference type="Proteomes" id="UP000076632"/>
    </source>
</evidence>
<sequence>MYISLPPPSLQKAASSRFDRRRYPLTPSTITPPSLTAHTSSASRQGQSTNDQYGASALLARVASSPPSPQSTLNCPPFSSASNSNLPITKLDEHKRQEAFANTLTPFQDGYTSFPDFDRFGSPRPS</sequence>